<organism evidence="10 11">
    <name type="scientific">Zopfia rhizophila CBS 207.26</name>
    <dbReference type="NCBI Taxonomy" id="1314779"/>
    <lineage>
        <taxon>Eukaryota</taxon>
        <taxon>Fungi</taxon>
        <taxon>Dikarya</taxon>
        <taxon>Ascomycota</taxon>
        <taxon>Pezizomycotina</taxon>
        <taxon>Dothideomycetes</taxon>
        <taxon>Dothideomycetes incertae sedis</taxon>
        <taxon>Zopfiaceae</taxon>
        <taxon>Zopfia</taxon>
    </lineage>
</organism>
<keyword evidence="5" id="KW-0678">Repressor</keyword>
<feature type="region of interest" description="Disordered" evidence="9">
    <location>
        <begin position="173"/>
        <end position="244"/>
    </location>
</feature>
<dbReference type="GO" id="GO:0000082">
    <property type="term" value="P:G1/S transition of mitotic cell cycle"/>
    <property type="evidence" value="ECO:0007669"/>
    <property type="project" value="InterPro"/>
</dbReference>
<evidence type="ECO:0000256" key="7">
    <source>
        <dbReference type="ARBA" id="ARBA00023163"/>
    </source>
</evidence>
<dbReference type="OrthoDB" id="2359117at2759"/>
<evidence type="ECO:0000256" key="9">
    <source>
        <dbReference type="SAM" id="MobiDB-lite"/>
    </source>
</evidence>
<dbReference type="Pfam" id="PF08528">
    <property type="entry name" value="Whi5"/>
    <property type="match status" value="1"/>
</dbReference>
<dbReference type="GO" id="GO:0003712">
    <property type="term" value="F:transcription coregulator activity"/>
    <property type="evidence" value="ECO:0007669"/>
    <property type="project" value="TreeGrafter"/>
</dbReference>
<dbReference type="EMBL" id="ML994614">
    <property type="protein sequence ID" value="KAF2193303.1"/>
    <property type="molecule type" value="Genomic_DNA"/>
</dbReference>
<feature type="region of interest" description="Disordered" evidence="9">
    <location>
        <begin position="69"/>
        <end position="88"/>
    </location>
</feature>
<feature type="compositionally biased region" description="Polar residues" evidence="9">
    <location>
        <begin position="75"/>
        <end position="88"/>
    </location>
</feature>
<dbReference type="GO" id="GO:0005737">
    <property type="term" value="C:cytoplasm"/>
    <property type="evidence" value="ECO:0007669"/>
    <property type="project" value="UniProtKB-SubCell"/>
</dbReference>
<name>A0A6A6EQJ8_9PEZI</name>
<protein>
    <submittedName>
        <fullName evidence="10">Uncharacterized protein</fullName>
    </submittedName>
</protein>
<evidence type="ECO:0000256" key="6">
    <source>
        <dbReference type="ARBA" id="ARBA00023015"/>
    </source>
</evidence>
<keyword evidence="6" id="KW-0805">Transcription regulation</keyword>
<keyword evidence="8" id="KW-0539">Nucleus</keyword>
<feature type="region of interest" description="Disordered" evidence="9">
    <location>
        <begin position="326"/>
        <end position="481"/>
    </location>
</feature>
<feature type="compositionally biased region" description="Polar residues" evidence="9">
    <location>
        <begin position="536"/>
        <end position="546"/>
    </location>
</feature>
<dbReference type="PANTHER" id="PTHR28246">
    <property type="entry name" value="G1-SPECIFIC TRANSCRIPTIONAL REPRESSOR WHI5-RELATED"/>
    <property type="match status" value="1"/>
</dbReference>
<evidence type="ECO:0000256" key="1">
    <source>
        <dbReference type="ARBA" id="ARBA00004123"/>
    </source>
</evidence>
<evidence type="ECO:0000256" key="4">
    <source>
        <dbReference type="ARBA" id="ARBA00022490"/>
    </source>
</evidence>
<feature type="compositionally biased region" description="Polar residues" evidence="9">
    <location>
        <begin position="183"/>
        <end position="206"/>
    </location>
</feature>
<keyword evidence="4" id="KW-0963">Cytoplasm</keyword>
<dbReference type="AlphaFoldDB" id="A0A6A6EQJ8"/>
<dbReference type="PANTHER" id="PTHR28246:SF1">
    <property type="entry name" value="G1-SPECIFIC TRANSCRIPTIONAL REPRESSOR WHI5-RELATED"/>
    <property type="match status" value="1"/>
</dbReference>
<dbReference type="InterPro" id="IPR013734">
    <property type="entry name" value="TF_Nrm1/Whi5"/>
</dbReference>
<keyword evidence="7" id="KW-0804">Transcription</keyword>
<proteinExistence type="inferred from homology"/>
<evidence type="ECO:0000256" key="8">
    <source>
        <dbReference type="ARBA" id="ARBA00023242"/>
    </source>
</evidence>
<reference evidence="10" key="1">
    <citation type="journal article" date="2020" name="Stud. Mycol.">
        <title>101 Dothideomycetes genomes: a test case for predicting lifestyles and emergence of pathogens.</title>
        <authorList>
            <person name="Haridas S."/>
            <person name="Albert R."/>
            <person name="Binder M."/>
            <person name="Bloem J."/>
            <person name="Labutti K."/>
            <person name="Salamov A."/>
            <person name="Andreopoulos B."/>
            <person name="Baker S."/>
            <person name="Barry K."/>
            <person name="Bills G."/>
            <person name="Bluhm B."/>
            <person name="Cannon C."/>
            <person name="Castanera R."/>
            <person name="Culley D."/>
            <person name="Daum C."/>
            <person name="Ezra D."/>
            <person name="Gonzalez J."/>
            <person name="Henrissat B."/>
            <person name="Kuo A."/>
            <person name="Liang C."/>
            <person name="Lipzen A."/>
            <person name="Lutzoni F."/>
            <person name="Magnuson J."/>
            <person name="Mondo S."/>
            <person name="Nolan M."/>
            <person name="Ohm R."/>
            <person name="Pangilinan J."/>
            <person name="Park H.-J."/>
            <person name="Ramirez L."/>
            <person name="Alfaro M."/>
            <person name="Sun H."/>
            <person name="Tritt A."/>
            <person name="Yoshinaga Y."/>
            <person name="Zwiers L.-H."/>
            <person name="Turgeon B."/>
            <person name="Goodwin S."/>
            <person name="Spatafora J."/>
            <person name="Crous P."/>
            <person name="Grigoriev I."/>
        </authorList>
    </citation>
    <scope>NUCLEOTIDE SEQUENCE</scope>
    <source>
        <strain evidence="10">CBS 207.26</strain>
    </source>
</reference>
<sequence>MTSHPTRRPASALSTLFVLFTLQRRDIGLALGHRARIFVAYSHSPGVYCKNTAIRSRLALSAWPGPRPRTRLLSRDTSTQPSRYTSSLPPSGYPNVFSIVFPSNRIVVGCCKTTNSMLNGGHALPITYPATMNNLSTAHPSNIAKLYHRDQLQDSQESFVSTASSTFTAPRLLSSSSNISNSTAADTEFTSPGSSNAPSSQNQIEANRTMPPSPTVARGQHPQATTTRIDTNAPRTGDTAASPMSVEFPVLTQGSKRTASGTMKNAGLPVDSSVAAVSGHRRNISVESNSNPRTKELSARLRARLSYAMVKVENGWEKRSIEELEELPSQRGSPVSALGIITDGSRPSFDSPRTAERQRRPSGVSESSDQMMLSPGQSSPSDVSRSLAATPSSYWRSGPKRQGIAPLTSASAAPTDNSNAPVLAPPVEIGSRRKRRSSASHAPPPLLSSTQRKHYSDLGAGPRTPTTAPRVGILRMPSQQAEKDAVDTLLFMSSPNNSSRLAHTSVDAQPSPLRSEMAPSRRVMFQNHNDIRVDPTKSNTVQSPQQREGKIDQRAAYTRADSGHAAR</sequence>
<feature type="compositionally biased region" description="Polar residues" evidence="9">
    <location>
        <begin position="222"/>
        <end position="234"/>
    </location>
</feature>
<dbReference type="Proteomes" id="UP000800200">
    <property type="component" value="Unassembled WGS sequence"/>
</dbReference>
<feature type="compositionally biased region" description="Low complexity" evidence="9">
    <location>
        <begin position="173"/>
        <end position="182"/>
    </location>
</feature>
<accession>A0A6A6EQJ8</accession>
<evidence type="ECO:0000313" key="10">
    <source>
        <dbReference type="EMBL" id="KAF2193303.1"/>
    </source>
</evidence>
<gene>
    <name evidence="10" type="ORF">K469DRAFT_693324</name>
</gene>
<feature type="compositionally biased region" description="Polar residues" evidence="9">
    <location>
        <begin position="495"/>
        <end position="508"/>
    </location>
</feature>
<dbReference type="GO" id="GO:0033309">
    <property type="term" value="C:SBF transcription complex"/>
    <property type="evidence" value="ECO:0007669"/>
    <property type="project" value="TreeGrafter"/>
</dbReference>
<keyword evidence="11" id="KW-1185">Reference proteome</keyword>
<dbReference type="InterPro" id="IPR039198">
    <property type="entry name" value="Srl3/Whi5"/>
</dbReference>
<feature type="compositionally biased region" description="Polar residues" evidence="9">
    <location>
        <begin position="408"/>
        <end position="420"/>
    </location>
</feature>
<feature type="compositionally biased region" description="Polar residues" evidence="9">
    <location>
        <begin position="364"/>
        <end position="395"/>
    </location>
</feature>
<evidence type="ECO:0000256" key="5">
    <source>
        <dbReference type="ARBA" id="ARBA00022491"/>
    </source>
</evidence>
<evidence type="ECO:0000256" key="3">
    <source>
        <dbReference type="ARBA" id="ARBA00006922"/>
    </source>
</evidence>
<comment type="similarity">
    <text evidence="3">Belongs to the WHI5/NRM1 family.</text>
</comment>
<evidence type="ECO:0000256" key="2">
    <source>
        <dbReference type="ARBA" id="ARBA00004496"/>
    </source>
</evidence>
<comment type="subcellular location">
    <subcellularLocation>
        <location evidence="2">Cytoplasm</location>
    </subcellularLocation>
    <subcellularLocation>
        <location evidence="1">Nucleus</location>
    </subcellularLocation>
</comment>
<evidence type="ECO:0000313" key="11">
    <source>
        <dbReference type="Proteomes" id="UP000800200"/>
    </source>
</evidence>
<feature type="region of interest" description="Disordered" evidence="9">
    <location>
        <begin position="495"/>
        <end position="567"/>
    </location>
</feature>